<dbReference type="PANTHER" id="PTHR31912">
    <property type="entry name" value="IP13529P"/>
    <property type="match status" value="1"/>
</dbReference>
<reference evidence="1 2" key="1">
    <citation type="submission" date="2017-11" db="EMBL/GenBank/DDBJ databases">
        <title>De novo assembly and phasing of dikaryotic genomes from two isolates of Puccinia coronata f. sp. avenae, the causal agent of oat crown rust.</title>
        <authorList>
            <person name="Miller M.E."/>
            <person name="Zhang Y."/>
            <person name="Omidvar V."/>
            <person name="Sperschneider J."/>
            <person name="Schwessinger B."/>
            <person name="Raley C."/>
            <person name="Palmer J.M."/>
            <person name="Garnica D."/>
            <person name="Upadhyaya N."/>
            <person name="Rathjen J."/>
            <person name="Taylor J.M."/>
            <person name="Park R.F."/>
            <person name="Dodds P.N."/>
            <person name="Hirsch C.D."/>
            <person name="Kianian S.F."/>
            <person name="Figueroa M."/>
        </authorList>
    </citation>
    <scope>NUCLEOTIDE SEQUENCE [LARGE SCALE GENOMIC DNA]</scope>
    <source>
        <strain evidence="1">12NC29</strain>
    </source>
</reference>
<accession>A0A2N5V1E7</accession>
<protein>
    <submittedName>
        <fullName evidence="1">Uncharacterized protein</fullName>
    </submittedName>
</protein>
<proteinExistence type="predicted"/>
<dbReference type="AlphaFoldDB" id="A0A2N5V1E7"/>
<sequence length="758" mass="87135">MFLYSLAFVTSGVEDQMGSEDGSEPEDLLVVTRQARLTLFDQANEEEEEDLGAIDWENLIFEIHENIHEASGHGNHEDQSLERAQNSKCFPFKSQQHLLGSLIIGYMRHIMSRVEYGQLRMLLSVVNVDLPHWNGLRLGRLRIRRLLKIDIDFRESVLHNECYVINLKQMISHELANPFVHPHLDFYPIFSGGKNVFKMSQSFKWREDLSPDLRVQMVDCSNKHWYIFEPVELKSRHIVVPLYFFMEDNKLMARCVKADIQIQSEASRKIKIFIPSKVAFSSTEMKSVDVRDFSLNYAQINLNQYGSLAQACSYKLHEHGNSTHIFPLPNPWRTKAKGMIIRHVPINLYADDTSGNVSKQFNKHMVYYFTLSGLPPRVANMEYNCHFLCTSKTAGALELADQIVDQMNELATEAVMSVVLCFQGDSPMHAEITSTPVPGVALHACRMCTLKAASTKDRKSASYVLQFLGRNAQGSEEPQVLQDWNSIKSKSKLLWIIGKEQTSKQFDDSTAEHGIRDCITCQLVENIRGPEKDDWKKEIDKLEKDNINQEKLFNPFLRLKGFDGCKDTPVEILHVFSLGVIKYMTRDFMQSLTTKKLDQMRHWWAAVNLNGLNIPTINPNYIIKHFKSLVGKDFKMVVQVAPFIFFKFMTPAQRDHWHSLCILSTLVFTNHIENMGRYLEDVRNLFATEKFESFNGIMRLASVHSNRHSPGQDIAISFVNFQSIRLILSGAQLINHQSGQTFHAQPDVTNLFKYNHMI</sequence>
<dbReference type="Proteomes" id="UP000235388">
    <property type="component" value="Unassembled WGS sequence"/>
</dbReference>
<comment type="caution">
    <text evidence="1">The sequence shown here is derived from an EMBL/GenBank/DDBJ whole genome shotgun (WGS) entry which is preliminary data.</text>
</comment>
<evidence type="ECO:0000313" key="1">
    <source>
        <dbReference type="EMBL" id="PLW43821.1"/>
    </source>
</evidence>
<dbReference type="STRING" id="200324.A0A2N5V1E7"/>
<evidence type="ECO:0000313" key="2">
    <source>
        <dbReference type="Proteomes" id="UP000235388"/>
    </source>
</evidence>
<dbReference type="EMBL" id="PGCJ01000143">
    <property type="protein sequence ID" value="PLW43821.1"/>
    <property type="molecule type" value="Genomic_DNA"/>
</dbReference>
<dbReference type="OrthoDB" id="2506088at2759"/>
<organism evidence="1 2">
    <name type="scientific">Puccinia coronata f. sp. avenae</name>
    <dbReference type="NCBI Taxonomy" id="200324"/>
    <lineage>
        <taxon>Eukaryota</taxon>
        <taxon>Fungi</taxon>
        <taxon>Dikarya</taxon>
        <taxon>Basidiomycota</taxon>
        <taxon>Pucciniomycotina</taxon>
        <taxon>Pucciniomycetes</taxon>
        <taxon>Pucciniales</taxon>
        <taxon>Pucciniaceae</taxon>
        <taxon>Puccinia</taxon>
    </lineage>
</organism>
<dbReference type="PANTHER" id="PTHR31912:SF34">
    <property type="entry name" value="NOTOCHORD-RELATED PROTEIN"/>
    <property type="match status" value="1"/>
</dbReference>
<name>A0A2N5V1E7_9BASI</name>
<gene>
    <name evidence="1" type="ORF">PCANC_18372</name>
</gene>
<keyword evidence="2" id="KW-1185">Reference proteome</keyword>